<evidence type="ECO:0000256" key="3">
    <source>
        <dbReference type="SAM" id="MobiDB-lite"/>
    </source>
</evidence>
<dbReference type="RefSeq" id="WP_104754216.1">
    <property type="nucleotide sequence ID" value="NZ_PTRC01000006.1"/>
</dbReference>
<dbReference type="GO" id="GO:0015074">
    <property type="term" value="P:DNA integration"/>
    <property type="evidence" value="ECO:0007669"/>
    <property type="project" value="UniProtKB-KW"/>
</dbReference>
<evidence type="ECO:0000256" key="2">
    <source>
        <dbReference type="ARBA" id="ARBA00023172"/>
    </source>
</evidence>
<accession>A0A2S7J4P5</accession>
<feature type="domain" description="Tyr recombinase" evidence="4">
    <location>
        <begin position="253"/>
        <end position="390"/>
    </location>
</feature>
<dbReference type="SUPFAM" id="SSF56349">
    <property type="entry name" value="DNA breaking-rejoining enzymes"/>
    <property type="match status" value="1"/>
</dbReference>
<feature type="domain" description="DUF6538" evidence="5">
    <location>
        <begin position="7"/>
        <end position="60"/>
    </location>
</feature>
<dbReference type="Gene3D" id="1.10.443.10">
    <property type="entry name" value="Intergrase catalytic core"/>
    <property type="match status" value="1"/>
</dbReference>
<dbReference type="Pfam" id="PF00589">
    <property type="entry name" value="Phage_integrase"/>
    <property type="match status" value="1"/>
</dbReference>
<evidence type="ECO:0000313" key="7">
    <source>
        <dbReference type="Proteomes" id="UP000238493"/>
    </source>
</evidence>
<dbReference type="AlphaFoldDB" id="A0A2S7J4P5"/>
<dbReference type="PANTHER" id="PTHR30349">
    <property type="entry name" value="PHAGE INTEGRASE-RELATED"/>
    <property type="match status" value="1"/>
</dbReference>
<evidence type="ECO:0000256" key="1">
    <source>
        <dbReference type="ARBA" id="ARBA00022908"/>
    </source>
</evidence>
<feature type="region of interest" description="Disordered" evidence="3">
    <location>
        <begin position="323"/>
        <end position="345"/>
    </location>
</feature>
<dbReference type="GO" id="GO:0003677">
    <property type="term" value="F:DNA binding"/>
    <property type="evidence" value="ECO:0007669"/>
    <property type="project" value="InterPro"/>
</dbReference>
<organism evidence="6 7">
    <name type="scientific">Brucella oryzae</name>
    <dbReference type="NCBI Taxonomy" id="335286"/>
    <lineage>
        <taxon>Bacteria</taxon>
        <taxon>Pseudomonadati</taxon>
        <taxon>Pseudomonadota</taxon>
        <taxon>Alphaproteobacteria</taxon>
        <taxon>Hyphomicrobiales</taxon>
        <taxon>Brucellaceae</taxon>
        <taxon>Brucella/Ochrobactrum group</taxon>
        <taxon>Brucella</taxon>
    </lineage>
</organism>
<dbReference type="EMBL" id="PTRC01000006">
    <property type="protein sequence ID" value="PQA75186.1"/>
    <property type="molecule type" value="Genomic_DNA"/>
</dbReference>
<dbReference type="GO" id="GO:0006310">
    <property type="term" value="P:DNA recombination"/>
    <property type="evidence" value="ECO:0007669"/>
    <property type="project" value="UniProtKB-KW"/>
</dbReference>
<evidence type="ECO:0000313" key="6">
    <source>
        <dbReference type="EMBL" id="PQA75186.1"/>
    </source>
</evidence>
<keyword evidence="7" id="KW-1185">Reference proteome</keyword>
<evidence type="ECO:0000259" key="5">
    <source>
        <dbReference type="Pfam" id="PF20172"/>
    </source>
</evidence>
<name>A0A2S7J4P5_9HYPH</name>
<comment type="caution">
    <text evidence="6">The sequence shown here is derived from an EMBL/GenBank/DDBJ whole genome shotgun (WGS) entry which is preliminary data.</text>
</comment>
<feature type="region of interest" description="Disordered" evidence="3">
    <location>
        <begin position="218"/>
        <end position="238"/>
    </location>
</feature>
<evidence type="ECO:0000259" key="4">
    <source>
        <dbReference type="Pfam" id="PF00589"/>
    </source>
</evidence>
<proteinExistence type="predicted"/>
<protein>
    <submittedName>
        <fullName evidence="6">Uncharacterized protein</fullName>
    </submittedName>
</protein>
<dbReference type="OrthoDB" id="7222937at2"/>
<dbReference type="InterPro" id="IPR002104">
    <property type="entry name" value="Integrase_catalytic"/>
</dbReference>
<dbReference type="InterPro" id="IPR050090">
    <property type="entry name" value="Tyrosine_recombinase_XerCD"/>
</dbReference>
<dbReference type="InterPro" id="IPR013762">
    <property type="entry name" value="Integrase-like_cat_sf"/>
</dbReference>
<keyword evidence="1" id="KW-0229">DNA integration</keyword>
<gene>
    <name evidence="6" type="ORF">C3731_02945</name>
</gene>
<reference evidence="6 7" key="1">
    <citation type="submission" date="2018-02" db="EMBL/GenBank/DDBJ databases">
        <title>Draft genome sequence of Ochrobactrum oryzae found in Brazil.</title>
        <authorList>
            <person name="Cerdeira L."/>
            <person name="Andrade F."/>
            <person name="Zacariotto T."/>
            <person name="Barbosa B."/>
            <person name="Santos S."/>
            <person name="Cassetari V."/>
            <person name="Lincopan N."/>
        </authorList>
    </citation>
    <scope>NUCLEOTIDE SEQUENCE [LARGE SCALE GENOMIC DNA]</scope>
    <source>
        <strain evidence="6 7">OA447</strain>
    </source>
</reference>
<dbReference type="PANTHER" id="PTHR30349:SF64">
    <property type="entry name" value="PROPHAGE INTEGRASE INTD-RELATED"/>
    <property type="match status" value="1"/>
</dbReference>
<keyword evidence="2" id="KW-0233">DNA recombination</keyword>
<sequence>MAKPTDYLQWHGKQYRVRLRVPRRLQSIMGTAQLIHPLHTADLKIANERKLEIVARMKADIRLADKAFENNDTAKAEAIRLRIKHREYDDESIQHVHDRAEVIALERGHRDAAAFVEVARGISTPIKFYSDAFLAYKTNYGLGSKKDFQRVLGWMEEWCKANHLGPYLEDFDRRIAGRFLDESLSVGRSKAKAAAYLGFIREYWKWLKQRGHTTENPWLDQTLSDAPRLGRGAEPDKGKRPFTDAELIVLLNGPSSTRTSDLMRIAALSGMRIEEICQLRVSDCKDRLFNIRAGKTAAAERQIPIHTDLVAIVDRRTTGKRPDAFLIDDLPPVPESRESRSDPAIKEFTRYRRKQGVDERPNDKAKSNVDFHSFRRWFIRKARDAMHVQASPGYDEWTFPSVIGHTESDRPKSLDLSMMGYAGQDPLAAKRDLVEAVKLPSSTNSLSQDGT</sequence>
<feature type="compositionally biased region" description="Basic and acidic residues" evidence="3">
    <location>
        <begin position="335"/>
        <end position="345"/>
    </location>
</feature>
<dbReference type="Proteomes" id="UP000238493">
    <property type="component" value="Unassembled WGS sequence"/>
</dbReference>
<dbReference type="Pfam" id="PF20172">
    <property type="entry name" value="DUF6538"/>
    <property type="match status" value="1"/>
</dbReference>
<dbReference type="InterPro" id="IPR046668">
    <property type="entry name" value="DUF6538"/>
</dbReference>
<dbReference type="InterPro" id="IPR011010">
    <property type="entry name" value="DNA_brk_join_enz"/>
</dbReference>